<organism evidence="1">
    <name type="scientific">uncultured prokaryote</name>
    <dbReference type="NCBI Taxonomy" id="198431"/>
    <lineage>
        <taxon>unclassified sequences</taxon>
        <taxon>environmental samples</taxon>
    </lineage>
</organism>
<dbReference type="EMBL" id="LN853812">
    <property type="protein sequence ID" value="CRY96734.1"/>
    <property type="molecule type" value="Genomic_DNA"/>
</dbReference>
<reference evidence="1" key="1">
    <citation type="submission" date="2015-06" db="EMBL/GenBank/DDBJ databases">
        <authorList>
            <person name="Joergensen T."/>
        </authorList>
    </citation>
    <scope>NUCLEOTIDE SEQUENCE</scope>
    <source>
        <strain evidence="1">RGFK1239</strain>
    </source>
</reference>
<reference evidence="1" key="2">
    <citation type="submission" date="2015-07" db="EMBL/GenBank/DDBJ databases">
        <title>Plasmids, circular viruses and viroids from rat gut.</title>
        <authorList>
            <person name="Jorgensen T.J."/>
            <person name="Hansen M.A."/>
            <person name="Xu Z."/>
            <person name="Tabak M.A."/>
            <person name="Sorensen S.J."/>
            <person name="Hansen L.H."/>
        </authorList>
    </citation>
    <scope>NUCLEOTIDE SEQUENCE</scope>
    <source>
        <strain evidence="1">RGFK1239</strain>
    </source>
</reference>
<sequence>MTADAPISICAITVAGSIPADAEYTVEVTNNANDSSPVWEDCTYAVENSFPLPAHLLYRLRLGRLHQW</sequence>
<dbReference type="AlphaFoldDB" id="A0A0H5Q5N8"/>
<evidence type="ECO:0000313" key="1">
    <source>
        <dbReference type="EMBL" id="CRY96734.1"/>
    </source>
</evidence>
<protein>
    <submittedName>
        <fullName evidence="1">Uncharacterized protein</fullName>
    </submittedName>
</protein>
<proteinExistence type="predicted"/>
<name>A0A0H5Q5N8_9ZZZZ</name>
<accession>A0A0H5Q5N8</accession>